<dbReference type="GO" id="GO:0005856">
    <property type="term" value="C:cytoskeleton"/>
    <property type="evidence" value="ECO:0007669"/>
    <property type="project" value="UniProtKB-ARBA"/>
</dbReference>
<dbReference type="PANTHER" id="PTHR21683">
    <property type="entry name" value="COILED-COIL DOMAIN-CONTAINING PROTEIN 42 LIKE-2-LIKE-RELATED"/>
    <property type="match status" value="1"/>
</dbReference>
<comment type="caution">
    <text evidence="4">The sequence shown here is derived from an EMBL/GenBank/DDBJ whole genome shotgun (WGS) entry which is preliminary data.</text>
</comment>
<feature type="domain" description="DUF4200" evidence="3">
    <location>
        <begin position="1"/>
        <end position="97"/>
    </location>
</feature>
<feature type="coiled-coil region" evidence="2">
    <location>
        <begin position="44"/>
        <end position="81"/>
    </location>
</feature>
<dbReference type="EMBL" id="WBNK01000689">
    <property type="protein sequence ID" value="NXX94850.1"/>
    <property type="molecule type" value="Genomic_DNA"/>
</dbReference>
<organism evidence="4 5">
    <name type="scientific">Centropus bengalensis</name>
    <name type="common">lesser coucal</name>
    <dbReference type="NCBI Taxonomy" id="1463675"/>
    <lineage>
        <taxon>Eukaryota</taxon>
        <taxon>Metazoa</taxon>
        <taxon>Chordata</taxon>
        <taxon>Craniata</taxon>
        <taxon>Vertebrata</taxon>
        <taxon>Euteleostomi</taxon>
        <taxon>Archelosauria</taxon>
        <taxon>Archosauria</taxon>
        <taxon>Dinosauria</taxon>
        <taxon>Saurischia</taxon>
        <taxon>Theropoda</taxon>
        <taxon>Coelurosauria</taxon>
        <taxon>Aves</taxon>
        <taxon>Neognathae</taxon>
        <taxon>Neoaves</taxon>
        <taxon>Otidimorphae</taxon>
        <taxon>Cuculiformes</taxon>
        <taxon>Centropidae</taxon>
        <taxon>Centropus</taxon>
    </lineage>
</organism>
<keyword evidence="1 2" id="KW-0175">Coiled coil</keyword>
<keyword evidence="5" id="KW-1185">Reference proteome</keyword>
<feature type="coiled-coil region" evidence="2">
    <location>
        <begin position="136"/>
        <end position="170"/>
    </location>
</feature>
<accession>A0A852M2S5</accession>
<sequence length="204" mass="24260">FKERMQVIAGWWRDLHAKRAQLKAYIETCERTLKDNDEMLVHALKKARQERESKLQKNSELLRASEELEALKKQHQKVIQDVEKYSIFKEYLENVLKVSQFEDIQEVIGHYKTLVRLSKDLLQSRQGHNAMSEQGQELLEQYMSEKEAEIQQHKDELKRLQLCFDQVQQDALQWEIRLAGIEDATNKKHLELGIIRMTLLNLFQ</sequence>
<dbReference type="GO" id="GO:0007286">
    <property type="term" value="P:spermatid development"/>
    <property type="evidence" value="ECO:0007669"/>
    <property type="project" value="TreeGrafter"/>
</dbReference>
<feature type="non-terminal residue" evidence="4">
    <location>
        <position position="1"/>
    </location>
</feature>
<evidence type="ECO:0000259" key="3">
    <source>
        <dbReference type="Pfam" id="PF13863"/>
    </source>
</evidence>
<dbReference type="InterPro" id="IPR025252">
    <property type="entry name" value="DUF4200"/>
</dbReference>
<dbReference type="AlphaFoldDB" id="A0A852M2S5"/>
<reference evidence="4 5" key="1">
    <citation type="submission" date="2020-02" db="EMBL/GenBank/DDBJ databases">
        <title>Bird 10,000 Genomes (B10K) Project - Family phase.</title>
        <authorList>
            <person name="Zhang G."/>
        </authorList>
    </citation>
    <scope>NUCLEOTIDE SEQUENCE [LARGE SCALE GENOMIC DNA]</scope>
    <source>
        <strain evidence="4">B10K-DU-017-21</strain>
    </source>
</reference>
<dbReference type="Pfam" id="PF13863">
    <property type="entry name" value="DUF4200"/>
    <property type="match status" value="1"/>
</dbReference>
<name>A0A852M2S5_9AVES</name>
<protein>
    <submittedName>
        <fullName evidence="4">CCD42 protein</fullName>
    </submittedName>
</protein>
<evidence type="ECO:0000313" key="5">
    <source>
        <dbReference type="Proteomes" id="UP000632886"/>
    </source>
</evidence>
<feature type="non-terminal residue" evidence="4">
    <location>
        <position position="204"/>
    </location>
</feature>
<dbReference type="PANTHER" id="PTHR21683:SF8">
    <property type="entry name" value="COILED-COIL DOMAIN-CONTAINING PROTEIN 42"/>
    <property type="match status" value="1"/>
</dbReference>
<evidence type="ECO:0000313" key="4">
    <source>
        <dbReference type="EMBL" id="NXX94850.1"/>
    </source>
</evidence>
<proteinExistence type="predicted"/>
<gene>
    <name evidence="4" type="primary">Ccdc42</name>
    <name evidence="4" type="ORF">CENBEN_R14030</name>
</gene>
<evidence type="ECO:0000256" key="1">
    <source>
        <dbReference type="ARBA" id="ARBA00023054"/>
    </source>
</evidence>
<dbReference type="InterPro" id="IPR051147">
    <property type="entry name" value="CFAP_domain-containing"/>
</dbReference>
<dbReference type="Proteomes" id="UP000632886">
    <property type="component" value="Unassembled WGS sequence"/>
</dbReference>
<evidence type="ECO:0000256" key="2">
    <source>
        <dbReference type="SAM" id="Coils"/>
    </source>
</evidence>